<comment type="caution">
    <text evidence="2">The sequence shown here is derived from an EMBL/GenBank/DDBJ whole genome shotgun (WGS) entry which is preliminary data.</text>
</comment>
<feature type="transmembrane region" description="Helical" evidence="1">
    <location>
        <begin position="49"/>
        <end position="76"/>
    </location>
</feature>
<dbReference type="EMBL" id="JARLKZ010000016">
    <property type="protein sequence ID" value="MEC0242339.1"/>
    <property type="molecule type" value="Genomic_DNA"/>
</dbReference>
<dbReference type="Proteomes" id="UP001344632">
    <property type="component" value="Unassembled WGS sequence"/>
</dbReference>
<feature type="transmembrane region" description="Helical" evidence="1">
    <location>
        <begin position="7"/>
        <end position="29"/>
    </location>
</feature>
<evidence type="ECO:0000313" key="3">
    <source>
        <dbReference type="Proteomes" id="UP001344632"/>
    </source>
</evidence>
<keyword evidence="3" id="KW-1185">Reference proteome</keyword>
<name>A0ABU6GSK8_9BACL</name>
<keyword evidence="1" id="KW-0472">Membrane</keyword>
<reference evidence="2 3" key="1">
    <citation type="submission" date="2023-03" db="EMBL/GenBank/DDBJ databases">
        <title>Bacillus Genome Sequencing.</title>
        <authorList>
            <person name="Dunlap C."/>
        </authorList>
    </citation>
    <scope>NUCLEOTIDE SEQUENCE [LARGE SCALE GENOMIC DNA]</scope>
    <source>
        <strain evidence="2 3">BD-525</strain>
    </source>
</reference>
<protein>
    <submittedName>
        <fullName evidence="2">DUF2306 domain-containing protein</fullName>
    </submittedName>
</protein>
<proteinExistence type="predicted"/>
<evidence type="ECO:0000313" key="2">
    <source>
        <dbReference type="EMBL" id="MEC0242339.1"/>
    </source>
</evidence>
<feature type="transmembrane region" description="Helical" evidence="1">
    <location>
        <begin position="151"/>
        <end position="171"/>
    </location>
</feature>
<dbReference type="InterPro" id="IPR018750">
    <property type="entry name" value="DUF2306_membrane"/>
</dbReference>
<feature type="transmembrane region" description="Helical" evidence="1">
    <location>
        <begin position="183"/>
        <end position="202"/>
    </location>
</feature>
<organism evidence="2 3">
    <name type="scientific">Paenibacillus dokdonensis</name>
    <dbReference type="NCBI Taxonomy" id="2567944"/>
    <lineage>
        <taxon>Bacteria</taxon>
        <taxon>Bacillati</taxon>
        <taxon>Bacillota</taxon>
        <taxon>Bacilli</taxon>
        <taxon>Bacillales</taxon>
        <taxon>Paenibacillaceae</taxon>
        <taxon>Paenibacillus</taxon>
    </lineage>
</organism>
<dbReference type="RefSeq" id="WP_326090111.1">
    <property type="nucleotide sequence ID" value="NZ_JARLKZ010000016.1"/>
</dbReference>
<accession>A0ABU6GSK8</accession>
<feature type="transmembrane region" description="Helical" evidence="1">
    <location>
        <begin position="88"/>
        <end position="107"/>
    </location>
</feature>
<evidence type="ECO:0000256" key="1">
    <source>
        <dbReference type="SAM" id="Phobius"/>
    </source>
</evidence>
<gene>
    <name evidence="2" type="ORF">P4H66_21255</name>
</gene>
<keyword evidence="1" id="KW-1133">Transmembrane helix</keyword>
<feature type="transmembrane region" description="Helical" evidence="1">
    <location>
        <begin position="119"/>
        <end position="139"/>
    </location>
</feature>
<sequence>MSNTKRFYTLMLAVIFLFILYIAYVQIIYDPQSTGFLGFKTNLLHPLNTTIWLAMMRVHVVFAYISLISGAVNFASTICRKHRKLHKLNGYIYVAAVMIVGLTSGYMAPYATGGRSVSIAFNVLTMIWPAFTVIALIQIRKKQIHSHRKWMVRSYACCFTNLTVHLLTFFIRNASGWSYPASYRMSVYISIPLLLILAEIVIRTAWKKPEGMNRPESA</sequence>
<dbReference type="Pfam" id="PF10067">
    <property type="entry name" value="DUF2306"/>
    <property type="match status" value="1"/>
</dbReference>
<keyword evidence="1" id="KW-0812">Transmembrane</keyword>